<dbReference type="SUPFAM" id="SSF54862">
    <property type="entry name" value="4Fe-4S ferredoxins"/>
    <property type="match status" value="1"/>
</dbReference>
<dbReference type="GO" id="GO:0051536">
    <property type="term" value="F:iron-sulfur cluster binding"/>
    <property type="evidence" value="ECO:0007669"/>
    <property type="project" value="UniProtKB-KW"/>
</dbReference>
<name>A0A8I0GYT5_XANCI</name>
<accession>A0A8I0GYT5</accession>
<proteinExistence type="predicted"/>
<evidence type="ECO:0000259" key="5">
    <source>
        <dbReference type="PROSITE" id="PS51379"/>
    </source>
</evidence>
<evidence type="ECO:0000256" key="2">
    <source>
        <dbReference type="ARBA" id="ARBA00023004"/>
    </source>
</evidence>
<evidence type="ECO:0000313" key="7">
    <source>
        <dbReference type="Proteomes" id="UP000653002"/>
    </source>
</evidence>
<dbReference type="InterPro" id="IPR017896">
    <property type="entry name" value="4Fe4S_Fe-S-bd"/>
</dbReference>
<keyword evidence="1 4" id="KW-0479">Metal-binding</keyword>
<reference evidence="6" key="1">
    <citation type="submission" date="2020-01" db="EMBL/GenBank/DDBJ databases">
        <authorList>
            <person name="Richard D."/>
        </authorList>
    </citation>
    <scope>NUCLEOTIDE SEQUENCE</scope>
    <source>
        <strain evidence="6">JP541</strain>
    </source>
</reference>
<feature type="non-terminal residue" evidence="6">
    <location>
        <position position="52"/>
    </location>
</feature>
<comment type="caution">
    <text evidence="6">The sequence shown here is derived from an EMBL/GenBank/DDBJ whole genome shotgun (WGS) entry which is preliminary data.</text>
</comment>
<evidence type="ECO:0000256" key="4">
    <source>
        <dbReference type="RuleBase" id="RU368020"/>
    </source>
</evidence>
<dbReference type="GO" id="GO:0005506">
    <property type="term" value="F:iron ion binding"/>
    <property type="evidence" value="ECO:0007669"/>
    <property type="project" value="UniProtKB-UniRule"/>
</dbReference>
<keyword evidence="4" id="KW-0813">Transport</keyword>
<sequence length="52" mass="5562">MTVTVDDKRCIGCGMCAAAVPEVFQVIGRVSTVLSQPAKERFFRVLDAANGC</sequence>
<comment type="function">
    <text evidence="4">Ferredoxins are iron-sulfur proteins that transfer electrons in a wide variety of metabolic reactions.</text>
</comment>
<dbReference type="Proteomes" id="UP000653002">
    <property type="component" value="Unassembled WGS sequence"/>
</dbReference>
<gene>
    <name evidence="6" type="ORF">GUH15_03845</name>
</gene>
<organism evidence="6 7">
    <name type="scientific">Xanthomonas citri pv. citri</name>
    <dbReference type="NCBI Taxonomy" id="611301"/>
    <lineage>
        <taxon>Bacteria</taxon>
        <taxon>Pseudomonadati</taxon>
        <taxon>Pseudomonadota</taxon>
        <taxon>Gammaproteobacteria</taxon>
        <taxon>Lysobacterales</taxon>
        <taxon>Lysobacteraceae</taxon>
        <taxon>Xanthomonas</taxon>
    </lineage>
</organism>
<evidence type="ECO:0000256" key="1">
    <source>
        <dbReference type="ARBA" id="ARBA00022723"/>
    </source>
</evidence>
<dbReference type="EMBL" id="JAABFR010000164">
    <property type="protein sequence ID" value="MBD4335223.1"/>
    <property type="molecule type" value="Genomic_DNA"/>
</dbReference>
<keyword evidence="4" id="KW-0249">Electron transport</keyword>
<dbReference type="AlphaFoldDB" id="A0A8I0GYT5"/>
<feature type="domain" description="4Fe-4S ferredoxin-type" evidence="5">
    <location>
        <begin position="1"/>
        <end position="29"/>
    </location>
</feature>
<dbReference type="PROSITE" id="PS51379">
    <property type="entry name" value="4FE4S_FER_2"/>
    <property type="match status" value="1"/>
</dbReference>
<dbReference type="PRINTS" id="PR00352">
    <property type="entry name" value="3FE4SFRDOXIN"/>
</dbReference>
<dbReference type="InterPro" id="IPR001080">
    <property type="entry name" value="3Fe4S_ferredoxin"/>
</dbReference>
<dbReference type="Pfam" id="PF13370">
    <property type="entry name" value="Fer4_13"/>
    <property type="match status" value="1"/>
</dbReference>
<keyword evidence="2 4" id="KW-0408">Iron</keyword>
<keyword evidence="3 4" id="KW-0411">Iron-sulfur</keyword>
<dbReference type="Gene3D" id="3.30.70.20">
    <property type="match status" value="1"/>
</dbReference>
<dbReference type="GO" id="GO:0009055">
    <property type="term" value="F:electron transfer activity"/>
    <property type="evidence" value="ECO:0007669"/>
    <property type="project" value="UniProtKB-UniRule"/>
</dbReference>
<evidence type="ECO:0000256" key="3">
    <source>
        <dbReference type="ARBA" id="ARBA00023014"/>
    </source>
</evidence>
<protein>
    <recommendedName>
        <fullName evidence="4">Ferredoxin</fullName>
    </recommendedName>
</protein>
<evidence type="ECO:0000313" key="6">
    <source>
        <dbReference type="EMBL" id="MBD4335223.1"/>
    </source>
</evidence>